<dbReference type="InterPro" id="IPR014031">
    <property type="entry name" value="Ketoacyl_synth_C"/>
</dbReference>
<dbReference type="GeneID" id="70251790"/>
<keyword evidence="2" id="KW-0597">Phosphoprotein</keyword>
<evidence type="ECO:0000256" key="3">
    <source>
        <dbReference type="ARBA" id="ARBA00022679"/>
    </source>
</evidence>
<feature type="domain" description="Carrier" evidence="6">
    <location>
        <begin position="1658"/>
        <end position="1735"/>
    </location>
</feature>
<dbReference type="InterPro" id="IPR014030">
    <property type="entry name" value="Ketoacyl_synth_N"/>
</dbReference>
<dbReference type="SUPFAM" id="SSF52151">
    <property type="entry name" value="FabD/lysophospholipase-like"/>
    <property type="match status" value="1"/>
</dbReference>
<dbReference type="InterPro" id="IPR029058">
    <property type="entry name" value="AB_hydrolase_fold"/>
</dbReference>
<evidence type="ECO:0000313" key="10">
    <source>
        <dbReference type="Proteomes" id="UP001201262"/>
    </source>
</evidence>
<dbReference type="InterPro" id="IPR036736">
    <property type="entry name" value="ACP-like_sf"/>
</dbReference>
<feature type="domain" description="Carrier" evidence="6">
    <location>
        <begin position="1766"/>
        <end position="1845"/>
    </location>
</feature>
<dbReference type="InterPro" id="IPR016039">
    <property type="entry name" value="Thiolase-like"/>
</dbReference>
<dbReference type="PROSITE" id="PS52004">
    <property type="entry name" value="KS3_2"/>
    <property type="match status" value="1"/>
</dbReference>
<protein>
    <submittedName>
        <fullName evidence="9">Polyketide synthase</fullName>
    </submittedName>
</protein>
<dbReference type="Gene3D" id="3.40.47.10">
    <property type="match status" value="1"/>
</dbReference>
<dbReference type="Pfam" id="PF00698">
    <property type="entry name" value="Acyl_transf_1"/>
    <property type="match status" value="1"/>
</dbReference>
<dbReference type="PROSITE" id="PS50075">
    <property type="entry name" value="CARRIER"/>
    <property type="match status" value="2"/>
</dbReference>
<dbReference type="InterPro" id="IPR009081">
    <property type="entry name" value="PP-bd_ACP"/>
</dbReference>
<dbReference type="InterPro" id="IPR049900">
    <property type="entry name" value="PKS_mFAS_DH"/>
</dbReference>
<accession>A0AAD4PWL2</accession>
<dbReference type="PROSITE" id="PS00606">
    <property type="entry name" value="KS3_1"/>
    <property type="match status" value="1"/>
</dbReference>
<dbReference type="SUPFAM" id="SSF53901">
    <property type="entry name" value="Thiolase-like"/>
    <property type="match status" value="1"/>
</dbReference>
<dbReference type="GO" id="GO:0044550">
    <property type="term" value="P:secondary metabolite biosynthetic process"/>
    <property type="evidence" value="ECO:0007669"/>
    <property type="project" value="TreeGrafter"/>
</dbReference>
<dbReference type="SMART" id="SM00825">
    <property type="entry name" value="PKS_KS"/>
    <property type="match status" value="1"/>
</dbReference>
<dbReference type="NCBIfam" id="TIGR04532">
    <property type="entry name" value="PT_fungal_PKS"/>
    <property type="match status" value="1"/>
</dbReference>
<keyword evidence="1" id="KW-0596">Phosphopantetheine</keyword>
<dbReference type="InterPro" id="IPR016035">
    <property type="entry name" value="Acyl_Trfase/lysoPLipase"/>
</dbReference>
<dbReference type="SUPFAM" id="SSF53474">
    <property type="entry name" value="alpha/beta-Hydrolases"/>
    <property type="match status" value="1"/>
</dbReference>
<dbReference type="InterPro" id="IPR001031">
    <property type="entry name" value="Thioesterase"/>
</dbReference>
<dbReference type="InterPro" id="IPR001227">
    <property type="entry name" value="Ac_transferase_dom_sf"/>
</dbReference>
<feature type="region of interest" description="N-terminal hotdog fold" evidence="4">
    <location>
        <begin position="1298"/>
        <end position="1430"/>
    </location>
</feature>
<dbReference type="InterPro" id="IPR018201">
    <property type="entry name" value="Ketoacyl_synth_AS"/>
</dbReference>
<dbReference type="EMBL" id="JAJTJA010000012">
    <property type="protein sequence ID" value="KAH8691644.1"/>
    <property type="molecule type" value="Genomic_DNA"/>
</dbReference>
<dbReference type="Gene3D" id="1.10.1200.10">
    <property type="entry name" value="ACP-like"/>
    <property type="match status" value="2"/>
</dbReference>
<dbReference type="SUPFAM" id="SSF55048">
    <property type="entry name" value="Probable ACP-binding domain of malonyl-CoA ACP transacylase"/>
    <property type="match status" value="1"/>
</dbReference>
<dbReference type="InterPro" id="IPR020841">
    <property type="entry name" value="PKS_Beta-ketoAc_synthase_dom"/>
</dbReference>
<feature type="region of interest" description="C-terminal hotdog fold" evidence="4">
    <location>
        <begin position="1458"/>
        <end position="1605"/>
    </location>
</feature>
<dbReference type="Pfam" id="PF02801">
    <property type="entry name" value="Ketoacyl-synt_C"/>
    <property type="match status" value="1"/>
</dbReference>
<feature type="domain" description="PKS/mFAS DH" evidence="8">
    <location>
        <begin position="1298"/>
        <end position="1605"/>
    </location>
</feature>
<feature type="region of interest" description="Disordered" evidence="5">
    <location>
        <begin position="1627"/>
        <end position="1649"/>
    </location>
</feature>
<dbReference type="PROSITE" id="PS52019">
    <property type="entry name" value="PKS_MFAS_DH"/>
    <property type="match status" value="1"/>
</dbReference>
<dbReference type="InterPro" id="IPR030918">
    <property type="entry name" value="PT_fungal_PKS"/>
</dbReference>
<comment type="caution">
    <text evidence="9">The sequence shown here is derived from an EMBL/GenBank/DDBJ whole genome shotgun (WGS) entry which is preliminary data.</text>
</comment>
<reference evidence="9" key="1">
    <citation type="submission" date="2021-12" db="EMBL/GenBank/DDBJ databases">
        <title>Convergent genome expansion in fungi linked to evolution of root-endophyte symbiosis.</title>
        <authorList>
            <consortium name="DOE Joint Genome Institute"/>
            <person name="Ke Y.-H."/>
            <person name="Bonito G."/>
            <person name="Liao H.-L."/>
            <person name="Looney B."/>
            <person name="Rojas-Flechas A."/>
            <person name="Nash J."/>
            <person name="Hameed K."/>
            <person name="Schadt C."/>
            <person name="Martin F."/>
            <person name="Crous P.W."/>
            <person name="Miettinen O."/>
            <person name="Magnuson J.K."/>
            <person name="Labbe J."/>
            <person name="Jacobson D."/>
            <person name="Doktycz M.J."/>
            <person name="Veneault-Fourrey C."/>
            <person name="Kuo A."/>
            <person name="Mondo S."/>
            <person name="Calhoun S."/>
            <person name="Riley R."/>
            <person name="Ohm R."/>
            <person name="LaButti K."/>
            <person name="Andreopoulos B."/>
            <person name="Pangilinan J."/>
            <person name="Nolan M."/>
            <person name="Tritt A."/>
            <person name="Clum A."/>
            <person name="Lipzen A."/>
            <person name="Daum C."/>
            <person name="Barry K."/>
            <person name="Grigoriev I.V."/>
            <person name="Vilgalys R."/>
        </authorList>
    </citation>
    <scope>NUCLEOTIDE SEQUENCE</scope>
    <source>
        <strain evidence="9">PMI_201</strain>
    </source>
</reference>
<keyword evidence="3" id="KW-0808">Transferase</keyword>
<feature type="active site" description="Proton donor; for dehydratase activity" evidence="4">
    <location>
        <position position="1518"/>
    </location>
</feature>
<dbReference type="SUPFAM" id="SSF47336">
    <property type="entry name" value="ACP-like"/>
    <property type="match status" value="2"/>
</dbReference>
<evidence type="ECO:0000259" key="7">
    <source>
        <dbReference type="PROSITE" id="PS52004"/>
    </source>
</evidence>
<dbReference type="Pfam" id="PF00975">
    <property type="entry name" value="Thioesterase"/>
    <property type="match status" value="1"/>
</dbReference>
<dbReference type="InterPro" id="IPR014043">
    <property type="entry name" value="Acyl_transferase_dom"/>
</dbReference>
<dbReference type="InterPro" id="IPR042104">
    <property type="entry name" value="PKS_dehydratase_sf"/>
</dbReference>
<organism evidence="9 10">
    <name type="scientific">Talaromyces proteolyticus</name>
    <dbReference type="NCBI Taxonomy" id="1131652"/>
    <lineage>
        <taxon>Eukaryota</taxon>
        <taxon>Fungi</taxon>
        <taxon>Dikarya</taxon>
        <taxon>Ascomycota</taxon>
        <taxon>Pezizomycotina</taxon>
        <taxon>Eurotiomycetes</taxon>
        <taxon>Eurotiomycetidae</taxon>
        <taxon>Eurotiales</taxon>
        <taxon>Trichocomaceae</taxon>
        <taxon>Talaromyces</taxon>
        <taxon>Talaromyces sect. Bacilispori</taxon>
    </lineage>
</organism>
<dbReference type="PANTHER" id="PTHR43775">
    <property type="entry name" value="FATTY ACID SYNTHASE"/>
    <property type="match status" value="1"/>
</dbReference>
<evidence type="ECO:0000256" key="4">
    <source>
        <dbReference type="PROSITE-ProRule" id="PRU01363"/>
    </source>
</evidence>
<dbReference type="PANTHER" id="PTHR43775:SF40">
    <property type="entry name" value="NORSOLORINIC ACID SYNTHASE STCA"/>
    <property type="match status" value="1"/>
</dbReference>
<feature type="active site" description="Proton acceptor; for dehydratase activity" evidence="4">
    <location>
        <position position="1330"/>
    </location>
</feature>
<evidence type="ECO:0000259" key="6">
    <source>
        <dbReference type="PROSITE" id="PS50075"/>
    </source>
</evidence>
<feature type="domain" description="Ketosynthase family 3 (KS3)" evidence="7">
    <location>
        <begin position="364"/>
        <end position="798"/>
    </location>
</feature>
<evidence type="ECO:0000256" key="1">
    <source>
        <dbReference type="ARBA" id="ARBA00022450"/>
    </source>
</evidence>
<evidence type="ECO:0000259" key="8">
    <source>
        <dbReference type="PROSITE" id="PS52019"/>
    </source>
</evidence>
<dbReference type="InterPro" id="IPR050091">
    <property type="entry name" value="PKS_NRPS_Biosynth_Enz"/>
</dbReference>
<keyword evidence="10" id="KW-1185">Reference proteome</keyword>
<dbReference type="SMART" id="SM00823">
    <property type="entry name" value="PKS_PP"/>
    <property type="match status" value="2"/>
</dbReference>
<dbReference type="GO" id="GO:0004315">
    <property type="term" value="F:3-oxoacyl-[acyl-carrier-protein] synthase activity"/>
    <property type="evidence" value="ECO:0007669"/>
    <property type="project" value="InterPro"/>
</dbReference>
<evidence type="ECO:0000313" key="9">
    <source>
        <dbReference type="EMBL" id="KAH8691644.1"/>
    </source>
</evidence>
<dbReference type="CDD" id="cd00833">
    <property type="entry name" value="PKS"/>
    <property type="match status" value="1"/>
</dbReference>
<dbReference type="GO" id="GO:0004312">
    <property type="term" value="F:fatty acid synthase activity"/>
    <property type="evidence" value="ECO:0007669"/>
    <property type="project" value="TreeGrafter"/>
</dbReference>
<dbReference type="InterPro" id="IPR016036">
    <property type="entry name" value="Malonyl_transacylase_ACP-bd"/>
</dbReference>
<dbReference type="Gene3D" id="3.40.366.10">
    <property type="entry name" value="Malonyl-Coenzyme A Acyl Carrier Protein, domain 2"/>
    <property type="match status" value="1"/>
</dbReference>
<gene>
    <name evidence="9" type="ORF">BGW36DRAFT_439475</name>
</gene>
<dbReference type="Gene3D" id="3.10.129.110">
    <property type="entry name" value="Polyketide synthase dehydratase"/>
    <property type="match status" value="1"/>
</dbReference>
<dbReference type="Proteomes" id="UP001201262">
    <property type="component" value="Unassembled WGS sequence"/>
</dbReference>
<proteinExistence type="predicted"/>
<evidence type="ECO:0000256" key="5">
    <source>
        <dbReference type="SAM" id="MobiDB-lite"/>
    </source>
</evidence>
<name>A0AAD4PWL2_9EURO</name>
<dbReference type="GO" id="GO:0006633">
    <property type="term" value="P:fatty acid biosynthetic process"/>
    <property type="evidence" value="ECO:0007669"/>
    <property type="project" value="InterPro"/>
</dbReference>
<dbReference type="InterPro" id="IPR032088">
    <property type="entry name" value="SAT"/>
</dbReference>
<dbReference type="Pfam" id="PF16073">
    <property type="entry name" value="SAT"/>
    <property type="match status" value="1"/>
</dbReference>
<dbReference type="InterPro" id="IPR020806">
    <property type="entry name" value="PKS_PP-bd"/>
</dbReference>
<dbReference type="Gene3D" id="3.30.70.3290">
    <property type="match status" value="1"/>
</dbReference>
<dbReference type="Pfam" id="PF00109">
    <property type="entry name" value="ketoacyl-synt"/>
    <property type="match status" value="1"/>
</dbReference>
<dbReference type="SMART" id="SM00827">
    <property type="entry name" value="PKS_AT"/>
    <property type="match status" value="1"/>
</dbReference>
<dbReference type="Pfam" id="PF00550">
    <property type="entry name" value="PP-binding"/>
    <property type="match status" value="2"/>
</dbReference>
<dbReference type="RefSeq" id="XP_046067736.1">
    <property type="nucleotide sequence ID" value="XM_046221503.1"/>
</dbReference>
<dbReference type="Gene3D" id="3.40.50.1820">
    <property type="entry name" value="alpha/beta hydrolase"/>
    <property type="match status" value="1"/>
</dbReference>
<evidence type="ECO:0000256" key="2">
    <source>
        <dbReference type="ARBA" id="ARBA00022553"/>
    </source>
</evidence>
<dbReference type="GO" id="GO:0031177">
    <property type="term" value="F:phosphopantetheine binding"/>
    <property type="evidence" value="ECO:0007669"/>
    <property type="project" value="InterPro"/>
</dbReference>
<sequence>MSVEDISKVFVLGGSVQNTPAHISTFLGKEQGPILASFLEHACRALRTEVSTLTGPLVKEIPSFSTVNSLCSLEDQGKLHPTLGHSLVCISELAYAINLFESHDGSLPAPTETLILGLGFGALAAAAICASQNLTQLLRLSIEVVRVAFHTAITAHISSNAIENFRGPTSSSWSFSVSDVTFDKMTDIINEFSSQTTGPYAFKPYISAATVNSVSISGPPAVLKEFRDSPSLQGLKINYEPVYAAYHTAHIYQKCDVTRIMEVLSERNLCAYPRRLQSVCPAKGNFSWSQTFRSMVEDAVTSLLLEPVREDLVKGSLNTNIGLTKKCVEVHSVGFGGSFSDTNENQQKSQRGIPVSPSVQSISQSKIAIVGYSGRFPDADNLQEFWDLLYEGRDVHKVVPSSRWDVKTHVDVTGKNKNTSATPYGCWLDNAGLFDAKFFRVSPREAPQIDPAQRLALMTAYEAIEHAGIVPDSTPSTRKDRVGVFYGVTSNDWMETNSSQDIDTYMIPGGNRAFIPGRVNYFFKFSGPSYSIDTACSSSLASIHAACNSLWRGDIDTAVVGGTNILTNPDFTAGLDRGHFLSRTGNCKSFDDSADGYCRGEGVVTFILKRYEDALVDKDPIHGVILSAYTNHSADAESITRPHGGAQKAILNKLLYDTGSNARDISYVEMHGTGTQAGDAEEMKSVLDVFAPQEPSSIRRGNQKLYLGSVKANIGHSEAASGVSSLAKTLLMMKNDTIPPHCGVKTKLNTKFPQNMFDQNVRIAEKPTPWLRPFNGSRKVFVNNFSAAGGNTALILEDAPLVGHVNTEDKDPRTYHTVAVSAKSVESLKGNIRSLLNHLDTAPLGAFTLPTLSYTSTARRIHHAFRIMVSGSNLLDIKAKLLSAEDGANAVQKAKAIPRPIFAFTGQGAQYPGMGGTFYQCFSSFKRDIDRHDRLSQLLGFPSILQVITDSTRQLVDYSPLVVQIATTCLEIALGRLWESWGIHPRAVVGHSLGEYAALCIAGVISEYDAIYMVSQRAQLLEQHCTPNSHAMLAVRCTFDTVQTFLPGSGCEVAAINGPEEIVLSGENKSIKKVHDSLRSHNIHGTLLQVPYAFHSSQVDPILDKFVSRISMVKFSDPKIPVICATSASIVRDKDFFDAFYFARHCRQAVNMFGVIQKSKEDGLLDSSSILVECGPQPVVSRMVNSSLGSAMDILPSLQRGQDPWKLISSALQTLFSRGLEIDWKEYHRDFDSSQKVIDLPCYSWELKEYWIQYRNDWSLHKGELPKNDSSLPSYTAPLKEAQETPTPSSKLESTTIHNVIEEDVGSQTGRIVVEADISRADLNTFVQGHKVNDIPLCTPSVYAEHALTIGYYLVERYKPSLKGCLVEVSNMVLEKALIAQTSGPQILRTSVNVDWLKDGASITYESYTNTGKRPSKHATAKICFKDMAQTCAELAERTVTVKSRASLLKTSLDTGNAYRFNRSMIYKMVGALARFDSKYTGLKEIILDSNALEAYGSADFFHVPSTGEFHTNPAFIDSLSQIGGFIMNCNDKSNLDEEVFMNHGWDSFAMIENLSKEKVYDIHASMHEDSGNKWKGDITILNGGNIVAYFNGITLQGVAKRALQYILSREQDLGANVKKRLKQVTPNPVSAMPLPSSEETPLSLEHPPTTNENAFIAETSEKVELALNIISEESGIPLADMDDNLELSELGIDSLLVLIISGRFLEELGLHIDSMAFSRMSTIKSLKGFITDGSDDEAGRRTGQHSFDYLPITSSQGHQSRATHRQMDRIFHAALEIISEESGIAVEDIVDDTHLADIGVDSLMSLIIVGRLKEELSLDFNFENSPFIQLPTIEDFRIHLQHRGVEGGMDSTNAVNKYHLCSTDTSTRTSILTPLSEISASSQVEKKEKRAAKSIIIQGNPYNDPDILFLLPDGGGSAASYGRLPLIKSGLCVIALNCPYVRHPEEMLTSSLEEHVDSYLTEIKRRQINGPYALGGWSSGGIMAYRLTQRLIQLGENVTRLVLIDSPPPQGLDRLPQEFYDLCGSVNLFDATKNQSASAGNIMPRELLAHFKSNIELLHDYYADPIPEGLAPNTTIIYATECVFDGIAFPKPLPSMVQNDGIKFLTDQRTDFSASGWGELLPGVDINIEKIAGATHFSMMVRDSRAIN</sequence>